<protein>
    <submittedName>
        <fullName evidence="2">Serine hydrolase</fullName>
    </submittedName>
</protein>
<evidence type="ECO:0000313" key="2">
    <source>
        <dbReference type="EMBL" id="TYB80572.1"/>
    </source>
</evidence>
<dbReference type="EMBL" id="VSIY01000013">
    <property type="protein sequence ID" value="TYB80572.1"/>
    <property type="molecule type" value="Genomic_DNA"/>
</dbReference>
<dbReference type="PANTHER" id="PTHR43283:SF14">
    <property type="entry name" value="BLL8153 PROTEIN"/>
    <property type="match status" value="1"/>
</dbReference>
<dbReference type="InterPro" id="IPR012338">
    <property type="entry name" value="Beta-lactam/transpept-like"/>
</dbReference>
<dbReference type="InterPro" id="IPR001466">
    <property type="entry name" value="Beta-lactam-related"/>
</dbReference>
<keyword evidence="3" id="KW-1185">Reference proteome</keyword>
<dbReference type="SUPFAM" id="SSF56601">
    <property type="entry name" value="beta-lactamase/transpeptidase-like"/>
    <property type="match status" value="1"/>
</dbReference>
<dbReference type="GO" id="GO:0016787">
    <property type="term" value="F:hydrolase activity"/>
    <property type="evidence" value="ECO:0007669"/>
    <property type="project" value="UniProtKB-KW"/>
</dbReference>
<gene>
    <name evidence="2" type="ORF">FVF75_13115</name>
</gene>
<accession>A0A5D0RGC4</accession>
<evidence type="ECO:0000259" key="1">
    <source>
        <dbReference type="Pfam" id="PF00144"/>
    </source>
</evidence>
<sequence>MRRILFRGFLVLLVVLAGVALWKRDDLARLYAVNTLFDEDRIVANFIHMDALFHTRPMQTRRGPPSPLPTAVNPVTLPEGTEAWLEARNATSLVILRRGEIVHEDYRKGTEAGDLRISWSVAKSVLAALFGIALDEGAIASINDPVTDYAPALAGSAYDGATIRNVLNMASGVEFDEDYLDFWSDINKMGRVVALGGSLDDFAAGIKARRAPPGREWHYVSIDTHVLGMLLRGATGRSVPDLMEEKLFGPLGLGADPYYVTDGEGIAFVLGGLNMTSRDFARFGQMIAQGGEWQGKQIVPASWVTAMTAESAPWQDGQMARYGFQWWLPNDAGPGEAFAIGVYGQYIWVDRARGVVIVKTAADRGFQEPGVFEDNIAMFRKLVEAVQ</sequence>
<evidence type="ECO:0000313" key="3">
    <source>
        <dbReference type="Proteomes" id="UP000322080"/>
    </source>
</evidence>
<name>A0A5D0RGC4_9RHOB</name>
<dbReference type="Gene3D" id="3.40.710.10">
    <property type="entry name" value="DD-peptidase/beta-lactamase superfamily"/>
    <property type="match status" value="1"/>
</dbReference>
<dbReference type="Pfam" id="PF00144">
    <property type="entry name" value="Beta-lactamase"/>
    <property type="match status" value="1"/>
</dbReference>
<comment type="caution">
    <text evidence="2">The sequence shown here is derived from an EMBL/GenBank/DDBJ whole genome shotgun (WGS) entry which is preliminary data.</text>
</comment>
<dbReference type="InterPro" id="IPR050789">
    <property type="entry name" value="Diverse_Enzym_Activities"/>
</dbReference>
<proteinExistence type="predicted"/>
<dbReference type="AlphaFoldDB" id="A0A5D0RGC4"/>
<feature type="domain" description="Beta-lactamase-related" evidence="1">
    <location>
        <begin position="91"/>
        <end position="363"/>
    </location>
</feature>
<dbReference type="PANTHER" id="PTHR43283">
    <property type="entry name" value="BETA-LACTAMASE-RELATED"/>
    <property type="match status" value="1"/>
</dbReference>
<dbReference type="Proteomes" id="UP000322080">
    <property type="component" value="Unassembled WGS sequence"/>
</dbReference>
<keyword evidence="2" id="KW-0378">Hydrolase</keyword>
<dbReference type="RefSeq" id="WP_148378720.1">
    <property type="nucleotide sequence ID" value="NZ_VSIY01000013.1"/>
</dbReference>
<reference evidence="2 3" key="1">
    <citation type="submission" date="2019-08" db="EMBL/GenBank/DDBJ databases">
        <title>Identification of a novel species of the genus Boseongicola.</title>
        <authorList>
            <person name="Zhang X.-Q."/>
        </authorList>
    </citation>
    <scope>NUCLEOTIDE SEQUENCE [LARGE SCALE GENOMIC DNA]</scope>
    <source>
        <strain evidence="2 3">HY14</strain>
    </source>
</reference>
<organism evidence="2 3">
    <name type="scientific">Maritimibacter fusiformis</name>
    <dbReference type="NCBI Taxonomy" id="2603819"/>
    <lineage>
        <taxon>Bacteria</taxon>
        <taxon>Pseudomonadati</taxon>
        <taxon>Pseudomonadota</taxon>
        <taxon>Alphaproteobacteria</taxon>
        <taxon>Rhodobacterales</taxon>
        <taxon>Roseobacteraceae</taxon>
        <taxon>Maritimibacter</taxon>
    </lineage>
</organism>